<feature type="region of interest" description="Disordered" evidence="2">
    <location>
        <begin position="337"/>
        <end position="356"/>
    </location>
</feature>
<organism evidence="4 5">
    <name type="scientific">Nocardioides fonticola</name>
    <dbReference type="NCBI Taxonomy" id="450363"/>
    <lineage>
        <taxon>Bacteria</taxon>
        <taxon>Bacillati</taxon>
        <taxon>Actinomycetota</taxon>
        <taxon>Actinomycetes</taxon>
        <taxon>Propionibacteriales</taxon>
        <taxon>Nocardioidaceae</taxon>
        <taxon>Nocardioides</taxon>
    </lineage>
</organism>
<evidence type="ECO:0000256" key="2">
    <source>
        <dbReference type="SAM" id="MobiDB-lite"/>
    </source>
</evidence>
<gene>
    <name evidence="4" type="ORF">GCM10022215_03930</name>
</gene>
<accession>A0ABP7XAM8</accession>
<evidence type="ECO:0000313" key="5">
    <source>
        <dbReference type="Proteomes" id="UP001501495"/>
    </source>
</evidence>
<sequence>MSRDRRAVLTVIALSLLLVGGLTGGATVLLWRHLDRNLDTLDRVAGPRPANIATAGEDQPLDILVMGSDSRDCAGCAVDRHTGEGQRSDTTVLLHVSADRTRAYGISIPRDMIIDRPSCREPDGGTAPAASDVQWNDAFAVGGPTCTVRQVEAMTGVRIEHYLVVDFGGFRRMVAALGGVEMCIPADIVDPKYGITLKAGTRRLTPTESEDYIRERHVLSYGTDTGRMKRQQAFMAAMVHQAVSAGTISQPTRLYSFLDAVTGSVQLDPDLDGLHDLIALARDLGRVGTDHIRFLTMPSHEDPDDYGRVKPTQPAADRVWDLLVHDEALPARLSTGSISAGAVPGSGRRDRGPGAATASELEYAGLCA</sequence>
<dbReference type="PANTHER" id="PTHR33392:SF6">
    <property type="entry name" value="POLYISOPRENYL-TEICHOIC ACID--PEPTIDOGLYCAN TEICHOIC ACID TRANSFERASE TAGU"/>
    <property type="match status" value="1"/>
</dbReference>
<comment type="similarity">
    <text evidence="1">Belongs to the LytR/CpsA/Psr (LCP) family.</text>
</comment>
<keyword evidence="5" id="KW-1185">Reference proteome</keyword>
<dbReference type="RefSeq" id="WP_344731522.1">
    <property type="nucleotide sequence ID" value="NZ_BAAAZH010000002.1"/>
</dbReference>
<dbReference type="EMBL" id="BAAAZH010000002">
    <property type="protein sequence ID" value="GAA4109537.1"/>
    <property type="molecule type" value="Genomic_DNA"/>
</dbReference>
<protein>
    <submittedName>
        <fullName evidence="4">LCP family protein</fullName>
    </submittedName>
</protein>
<evidence type="ECO:0000313" key="4">
    <source>
        <dbReference type="EMBL" id="GAA4109537.1"/>
    </source>
</evidence>
<dbReference type="InterPro" id="IPR050922">
    <property type="entry name" value="LytR/CpsA/Psr_CW_biosynth"/>
</dbReference>
<dbReference type="Proteomes" id="UP001501495">
    <property type="component" value="Unassembled WGS sequence"/>
</dbReference>
<evidence type="ECO:0000259" key="3">
    <source>
        <dbReference type="Pfam" id="PF03816"/>
    </source>
</evidence>
<dbReference type="Pfam" id="PF03816">
    <property type="entry name" value="LytR_cpsA_psr"/>
    <property type="match status" value="1"/>
</dbReference>
<comment type="caution">
    <text evidence="4">The sequence shown here is derived from an EMBL/GenBank/DDBJ whole genome shotgun (WGS) entry which is preliminary data.</text>
</comment>
<dbReference type="NCBIfam" id="TIGR00350">
    <property type="entry name" value="lytR_cpsA_psr"/>
    <property type="match status" value="1"/>
</dbReference>
<evidence type="ECO:0000256" key="1">
    <source>
        <dbReference type="ARBA" id="ARBA00006068"/>
    </source>
</evidence>
<dbReference type="InterPro" id="IPR004474">
    <property type="entry name" value="LytR_CpsA_psr"/>
</dbReference>
<dbReference type="Gene3D" id="3.40.630.190">
    <property type="entry name" value="LCP protein"/>
    <property type="match status" value="1"/>
</dbReference>
<proteinExistence type="inferred from homology"/>
<feature type="domain" description="Cell envelope-related transcriptional attenuator" evidence="3">
    <location>
        <begin position="87"/>
        <end position="242"/>
    </location>
</feature>
<reference evidence="5" key="1">
    <citation type="journal article" date="2019" name="Int. J. Syst. Evol. Microbiol.">
        <title>The Global Catalogue of Microorganisms (GCM) 10K type strain sequencing project: providing services to taxonomists for standard genome sequencing and annotation.</title>
        <authorList>
            <consortium name="The Broad Institute Genomics Platform"/>
            <consortium name="The Broad Institute Genome Sequencing Center for Infectious Disease"/>
            <person name="Wu L."/>
            <person name="Ma J."/>
        </authorList>
    </citation>
    <scope>NUCLEOTIDE SEQUENCE [LARGE SCALE GENOMIC DNA]</scope>
    <source>
        <strain evidence="5">JCM 16703</strain>
    </source>
</reference>
<name>A0ABP7XAM8_9ACTN</name>
<dbReference type="PANTHER" id="PTHR33392">
    <property type="entry name" value="POLYISOPRENYL-TEICHOIC ACID--PEPTIDOGLYCAN TEICHOIC ACID TRANSFERASE TAGU"/>
    <property type="match status" value="1"/>
</dbReference>